<dbReference type="GO" id="GO:0004674">
    <property type="term" value="F:protein serine/threonine kinase activity"/>
    <property type="evidence" value="ECO:0007669"/>
    <property type="project" value="UniProtKB-KW"/>
</dbReference>
<evidence type="ECO:0000256" key="6">
    <source>
        <dbReference type="ARBA" id="ARBA00022840"/>
    </source>
</evidence>
<dbReference type="PROSITE" id="PS50011">
    <property type="entry name" value="PROTEIN_KINASE_DOM"/>
    <property type="match status" value="1"/>
</dbReference>
<sequence>MKPSVRFNTPFDDEDEEDTLPERGDNSHLNFSRSPSFGNGRNNGKTSHDPQKPFQGQNFVLYGYEESEKQNLEHMIKSQGGSVSQSLSNRTTYFVMTRSKYNTEEIEDMVRFNKSIHIVSEDFVYDSENNVHHLRDAEKSNSYTGPVNEKYSRRHTFHQSNSWGPDSTNGDHSPYLSDERPSGLNNSGSELDEMSSDDSDSSEYGDNIFLTNDAVEAESQDHMDNPTLNPNSQLSHDMQKERMEWQSFLASVLTGEVIKSEKRRLSGTSRQASNIAYHLWFQINTTLRRLPNDLNESRRQVDEVLKEVIDFEVKPGDVPAFDQVVEILRKVDVCESLYPSRRAMMTDKALYKSPEFQNNLDALNSWLTVTRSFQTQLKILQNWTGSDDLEIARPKDAPADAENPSFLERILKENSLKQTFEKRTLSTLTSLLLKAKRVMIENAVIFEKMKLPPYIDELPQLLNFPTKLMKECMKLLLEYANILNDPTTMMVQQMMDDFQISLSLACKIKHQYFELVKPTKGWMIPSSIDENYDTVLLESLRFYLTLLQLKIKSGYKTVFFKEAEILDSEWAFLSGICRHIAGGETETAEQFCMLTNKLIQSVITYFDSELDHVPNDLDCANKSKVYNKILDSVRLRSRKLLRFTKFLLGELENAAEYHIDDTNYPTFIEGLERTNHVLVYPDTFNDDGVCFIVEPSLHDRPEQIQKLLKSVLASYDKRPDDKKPDDKRPDDDSEIKGLEYVVILSPRVSFEWNGVVMAVSMEQFNLDLKPHHTRLVADGAYRLQACKQRFRKSVDNCYIKVLTETRPNVPDANREATKIKKTIYKLVNKIIDSVNTIRNRTRNGECQDLVENCFSFATEVGQRAFRYLHREAWRSHLNVKLTRMSIDWVSFICDDCVPTDRKTFRWAVIALEFAMATNRGNNILSLTESEFAMLRSKVGMCMRLFISHVDIMGARSSFEAQEQQRQGSVGNGDMGQSIVQQVKKYRGQIHIGECVNATQEGLIAAIRQLEFKRAQREQEHRLVGKVLEEDQQNRPLVFLASSSSNISLRWQQGKFIGGGTFGSVYLAVNLDTGDLMAVKEIRFHDPSSLTKLYKQVKDEMSVMEMLDHPNIVSYYGIEVHRDRVYIFMEYCSGGSLASQLEHGRIENEKVVQFYAFQMLQGLIYLHEHNIVHRDIKPDNILLDHMGTIKFVDFGAAKILAKNQRTMGRTTTGPGTNVNSLTGTPMYMAPEVITGGEKGRKGSMDIWSLGCCVLEMSTGRRPWSNLDNEWAVMYHVVTGHPPLPDPSQISDLGIDFLKQCFTRSPQHRPSAEELLQHPWMAVAPRAVS</sequence>
<evidence type="ECO:0000256" key="5">
    <source>
        <dbReference type="ARBA" id="ARBA00022777"/>
    </source>
</evidence>
<dbReference type="CDD" id="cd06626">
    <property type="entry name" value="STKc_MEKK4"/>
    <property type="match status" value="1"/>
</dbReference>
<dbReference type="InterPro" id="IPR017441">
    <property type="entry name" value="Protein_kinase_ATP_BS"/>
</dbReference>
<dbReference type="SMART" id="SM00292">
    <property type="entry name" value="BRCT"/>
    <property type="match status" value="1"/>
</dbReference>
<gene>
    <name evidence="11" type="ORF">CPELLU_LOCUS3460</name>
</gene>
<keyword evidence="5" id="KW-0418">Kinase</keyword>
<feature type="compositionally biased region" description="Polar residues" evidence="8">
    <location>
        <begin position="158"/>
        <end position="171"/>
    </location>
</feature>
<dbReference type="Gene3D" id="3.40.50.10190">
    <property type="entry name" value="BRCT domain"/>
    <property type="match status" value="1"/>
</dbReference>
<dbReference type="PANTHER" id="PTHR48016:SF32">
    <property type="entry name" value="MITOGEN-ACTIVATED PROTEIN KINASE KINASE KINASE 4"/>
    <property type="match status" value="1"/>
</dbReference>
<protein>
    <submittedName>
        <fullName evidence="11">14965_t:CDS:1</fullName>
    </submittedName>
</protein>
<evidence type="ECO:0000313" key="12">
    <source>
        <dbReference type="Proteomes" id="UP000789759"/>
    </source>
</evidence>
<evidence type="ECO:0000256" key="2">
    <source>
        <dbReference type="ARBA" id="ARBA00022527"/>
    </source>
</evidence>
<feature type="region of interest" description="Disordered" evidence="8">
    <location>
        <begin position="1"/>
        <end position="55"/>
    </location>
</feature>
<evidence type="ECO:0000313" key="11">
    <source>
        <dbReference type="EMBL" id="CAG8522613.1"/>
    </source>
</evidence>
<dbReference type="Proteomes" id="UP000789759">
    <property type="component" value="Unassembled WGS sequence"/>
</dbReference>
<evidence type="ECO:0000259" key="9">
    <source>
        <dbReference type="PROSITE" id="PS50011"/>
    </source>
</evidence>
<dbReference type="EMBL" id="CAJVQA010001694">
    <property type="protein sequence ID" value="CAG8522613.1"/>
    <property type="molecule type" value="Genomic_DNA"/>
</dbReference>
<accession>A0A9N9FB80</accession>
<comment type="similarity">
    <text evidence="1">Belongs to the protein kinase superfamily. STE Ser/Thr protein kinase family. MAP kinase kinase kinase subfamily.</text>
</comment>
<proteinExistence type="inferred from homology"/>
<evidence type="ECO:0000256" key="7">
    <source>
        <dbReference type="PROSITE-ProRule" id="PRU10141"/>
    </source>
</evidence>
<dbReference type="PROSITE" id="PS50172">
    <property type="entry name" value="BRCT"/>
    <property type="match status" value="1"/>
</dbReference>
<dbReference type="OrthoDB" id="1043025at2759"/>
<dbReference type="GO" id="GO:0005524">
    <property type="term" value="F:ATP binding"/>
    <property type="evidence" value="ECO:0007669"/>
    <property type="project" value="UniProtKB-UniRule"/>
</dbReference>
<dbReference type="InterPro" id="IPR050538">
    <property type="entry name" value="MAP_kinase_kinase_kinase"/>
</dbReference>
<dbReference type="InterPro" id="IPR008271">
    <property type="entry name" value="Ser/Thr_kinase_AS"/>
</dbReference>
<keyword evidence="6 7" id="KW-0067">ATP-binding</keyword>
<evidence type="ECO:0000256" key="1">
    <source>
        <dbReference type="ARBA" id="ARBA00006529"/>
    </source>
</evidence>
<name>A0A9N9FB80_9GLOM</name>
<dbReference type="PROSITE" id="PS00108">
    <property type="entry name" value="PROTEIN_KINASE_ST"/>
    <property type="match status" value="1"/>
</dbReference>
<feature type="compositionally biased region" description="Acidic residues" evidence="8">
    <location>
        <begin position="190"/>
        <end position="203"/>
    </location>
</feature>
<keyword evidence="4 7" id="KW-0547">Nucleotide-binding</keyword>
<dbReference type="Pfam" id="PF19431">
    <property type="entry name" value="MEKK4_N"/>
    <property type="match status" value="2"/>
</dbReference>
<dbReference type="InterPro" id="IPR001357">
    <property type="entry name" value="BRCT_dom"/>
</dbReference>
<evidence type="ECO:0000259" key="10">
    <source>
        <dbReference type="PROSITE" id="PS50172"/>
    </source>
</evidence>
<dbReference type="CDD" id="cd00027">
    <property type="entry name" value="BRCT"/>
    <property type="match status" value="1"/>
</dbReference>
<dbReference type="GO" id="GO:0038066">
    <property type="term" value="P:p38MAPK cascade"/>
    <property type="evidence" value="ECO:0007669"/>
    <property type="project" value="TreeGrafter"/>
</dbReference>
<organism evidence="11 12">
    <name type="scientific">Cetraspora pellucida</name>
    <dbReference type="NCBI Taxonomy" id="1433469"/>
    <lineage>
        <taxon>Eukaryota</taxon>
        <taxon>Fungi</taxon>
        <taxon>Fungi incertae sedis</taxon>
        <taxon>Mucoromycota</taxon>
        <taxon>Glomeromycotina</taxon>
        <taxon>Glomeromycetes</taxon>
        <taxon>Diversisporales</taxon>
        <taxon>Gigasporaceae</taxon>
        <taxon>Cetraspora</taxon>
    </lineage>
</organism>
<reference evidence="11" key="1">
    <citation type="submission" date="2021-06" db="EMBL/GenBank/DDBJ databases">
        <authorList>
            <person name="Kallberg Y."/>
            <person name="Tangrot J."/>
            <person name="Rosling A."/>
        </authorList>
    </citation>
    <scope>NUCLEOTIDE SEQUENCE</scope>
    <source>
        <strain evidence="11">FL966</strain>
    </source>
</reference>
<dbReference type="Pfam" id="PF00533">
    <property type="entry name" value="BRCT"/>
    <property type="match status" value="1"/>
</dbReference>
<dbReference type="InterPro" id="IPR011009">
    <property type="entry name" value="Kinase-like_dom_sf"/>
</dbReference>
<feature type="region of interest" description="Disordered" evidence="8">
    <location>
        <begin position="157"/>
        <end position="206"/>
    </location>
</feature>
<dbReference type="InterPro" id="IPR045801">
    <property type="entry name" value="MEKK4_N"/>
</dbReference>
<evidence type="ECO:0000256" key="3">
    <source>
        <dbReference type="ARBA" id="ARBA00022679"/>
    </source>
</evidence>
<dbReference type="InterPro" id="IPR036420">
    <property type="entry name" value="BRCT_dom_sf"/>
</dbReference>
<keyword evidence="2" id="KW-0723">Serine/threonine-protein kinase</keyword>
<dbReference type="SUPFAM" id="SSF52113">
    <property type="entry name" value="BRCT domain"/>
    <property type="match status" value="1"/>
</dbReference>
<dbReference type="InterPro" id="IPR000719">
    <property type="entry name" value="Prot_kinase_dom"/>
</dbReference>
<dbReference type="SMART" id="SM00220">
    <property type="entry name" value="S_TKc"/>
    <property type="match status" value="1"/>
</dbReference>
<dbReference type="PROSITE" id="PS00107">
    <property type="entry name" value="PROTEIN_KINASE_ATP"/>
    <property type="match status" value="1"/>
</dbReference>
<comment type="caution">
    <text evidence="11">The sequence shown here is derived from an EMBL/GenBank/DDBJ whole genome shotgun (WGS) entry which is preliminary data.</text>
</comment>
<dbReference type="SUPFAM" id="SSF56112">
    <property type="entry name" value="Protein kinase-like (PK-like)"/>
    <property type="match status" value="1"/>
</dbReference>
<evidence type="ECO:0000256" key="8">
    <source>
        <dbReference type="SAM" id="MobiDB-lite"/>
    </source>
</evidence>
<feature type="domain" description="BRCT" evidence="10">
    <location>
        <begin position="49"/>
        <end position="127"/>
    </location>
</feature>
<keyword evidence="3" id="KW-0808">Transferase</keyword>
<dbReference type="Pfam" id="PF00069">
    <property type="entry name" value="Pkinase"/>
    <property type="match status" value="1"/>
</dbReference>
<feature type="compositionally biased region" description="Polar residues" evidence="8">
    <location>
        <begin position="27"/>
        <end position="45"/>
    </location>
</feature>
<dbReference type="Gene3D" id="1.10.510.10">
    <property type="entry name" value="Transferase(Phosphotransferase) domain 1"/>
    <property type="match status" value="1"/>
</dbReference>
<feature type="binding site" evidence="7">
    <location>
        <position position="1079"/>
    </location>
    <ligand>
        <name>ATP</name>
        <dbReference type="ChEBI" id="CHEBI:30616"/>
    </ligand>
</feature>
<evidence type="ECO:0000256" key="4">
    <source>
        <dbReference type="ARBA" id="ARBA00022741"/>
    </source>
</evidence>
<dbReference type="PANTHER" id="PTHR48016">
    <property type="entry name" value="MAP KINASE KINASE KINASE SSK2-RELATED-RELATED"/>
    <property type="match status" value="1"/>
</dbReference>
<keyword evidence="12" id="KW-1185">Reference proteome</keyword>
<feature type="domain" description="Protein kinase" evidence="9">
    <location>
        <begin position="1050"/>
        <end position="1319"/>
    </location>
</feature>